<gene>
    <name evidence="9" type="ORF">Ahy_B02g057358</name>
</gene>
<evidence type="ECO:0000256" key="6">
    <source>
        <dbReference type="ARBA" id="ARBA00022821"/>
    </source>
</evidence>
<evidence type="ECO:0000313" key="10">
    <source>
        <dbReference type="Proteomes" id="UP000289738"/>
    </source>
</evidence>
<comment type="similarity">
    <text evidence="1">Belongs to the UDP-glycosyltransferase family.</text>
</comment>
<protein>
    <submittedName>
        <fullName evidence="9">Uncharacterized protein</fullName>
    </submittedName>
</protein>
<accession>A0A445ABV9</accession>
<dbReference type="FunFam" id="3.40.50.2000:FF:000037">
    <property type="entry name" value="Glycosyltransferase"/>
    <property type="match status" value="1"/>
</dbReference>
<dbReference type="Gene3D" id="1.20.5.4130">
    <property type="match status" value="1"/>
</dbReference>
<dbReference type="InterPro" id="IPR056789">
    <property type="entry name" value="LRR_R13L1-DRL21"/>
</dbReference>
<sequence length="1345" mass="152276">MAGVVVGGAFLSGFINVVLDRLISADAINLVVGKKLSSDLVERLKNALTDAGALVDDAELKQLDNHDVKEWLNCLRDALYTADDLLDRICTKAATQKVTLLGRIFNSEDRQMVNEIERVEDVGSVVQTNCQPHYLIPLSEDYCWSVLDHPISKVFKSDMKPESLRTSLYIDDLFSMASKFICLRVLSFRQLDVLPDSIGESIHLRYLNLSFTDINRLPESLCNLYNLQTLILYGCTKLTMLPINMHNLVNLRHLDLRETSLGEMPGGISKLKHLRVLYFFIVGNHKYNGIQELGGLSNLQGSFVIRKLENIVDVKEAENARMTNKNLMNELYLEWSSGDDMVPNTSAERDILDNLQPHNNLEKLTIKGYKSTIFPDWLGHCSYNNMTSVSLKSCNNCCMLPSLGQLPSLKALRIKGFGQLKCVGMEFYKAIGDPSLQIAPPFPLLESLKFDKMACWEEWHLPDSKAFCQLKSLKIRDRPMLKGDMLHQVFMRIVSSSSDALKVRELVIIEFREGGFSGMSLNGDTLSISGSECVVESAFNEMMSNKHLPSLQEVEIIGCWFAVSWPNNCLLPKSLQKLTIRECSKLEFPQQKYDLVELLLHSCDSLSSLSLDVFPNLKNLRIDRCENLESVSMSEAPHAALQRLIIWGCEKLVSLAGGGLAAPNLTHLHVANCEKLEALPRDMNSLLPSLQSLEIYGCPNICRLPEGGLPPNLKSLELQIGEEQMRDLSWMANLHALTHLRFYGSYCDNLKSYPEVGSLPHLPSLTTLGIWCFHNLETLECNELLRLTSLQQLHISFCNKLKHMEGEKLPPSLLLLKIQYCRLLGKHCKNKHQLIWPKISHIPTIQVENFSDKASAVKAFLNYSRKTIEVVAKLVRSLHKKRKREKMAENTTQHVVMLPWSAFGHLIPFFQLSISIAKSGIHVSFISTPKNIQRLPKPPSDLSHLLHLVEIPFPSSLDSSQLSGGEATMDIPFDKIQYLKLAWDQMQNPVKEFVSKLLPNWIICDFHPHWIVEIAQELHVKLMYFSVYSASTIVFYGPPDRMRAKTSPEDLTSPREWMNFPSSVAFQRNEAIAFYQDAHVENVSGLRDIDRFAKMIGASNAVAFRSCYEMEGEYLNLYQELIGKPVIPIGLLPPEKPERRLVDESWRKTFEWLDAQETKSVVFVGFGSECKLTKEQVFEIAYGLELSEFPFLWTLRKPSWAIHDHDSLPLGFCERTSKRGKVCFGWAPQKEILAHKSIGGSLFHSGWGSIIETLMFGHTLVVLPFVVDQPLNAKALLDKGLAIEVKRNNEDGSFSRDDIAKCLREAMVLQEGEKLRIKTREVAKVVGDLKLHHGYMEAFVKFLKT</sequence>
<keyword evidence="4" id="KW-0677">Repeat</keyword>
<keyword evidence="10" id="KW-1185">Reference proteome</keyword>
<evidence type="ECO:0000259" key="7">
    <source>
        <dbReference type="Pfam" id="PF18052"/>
    </source>
</evidence>
<dbReference type="InterPro" id="IPR050481">
    <property type="entry name" value="UDP-glycosyltransf_plant"/>
</dbReference>
<evidence type="ECO:0000256" key="2">
    <source>
        <dbReference type="ARBA" id="ARBA00022676"/>
    </source>
</evidence>
<dbReference type="Gene3D" id="3.80.10.10">
    <property type="entry name" value="Ribonuclease Inhibitor"/>
    <property type="match status" value="3"/>
</dbReference>
<dbReference type="Pfam" id="PF25019">
    <property type="entry name" value="LRR_R13L1-DRL21"/>
    <property type="match status" value="1"/>
</dbReference>
<evidence type="ECO:0000256" key="3">
    <source>
        <dbReference type="ARBA" id="ARBA00022679"/>
    </source>
</evidence>
<dbReference type="EMBL" id="SDMP01000012">
    <property type="protein sequence ID" value="RYR23858.1"/>
    <property type="molecule type" value="Genomic_DNA"/>
</dbReference>
<dbReference type="Pfam" id="PF18052">
    <property type="entry name" value="Rx_N"/>
    <property type="match status" value="1"/>
</dbReference>
<proteinExistence type="inferred from homology"/>
<feature type="domain" description="R13L1/DRL21-like LRR repeat region" evidence="8">
    <location>
        <begin position="290"/>
        <end position="416"/>
    </location>
</feature>
<dbReference type="InterPro" id="IPR002213">
    <property type="entry name" value="UDP_glucos_trans"/>
</dbReference>
<dbReference type="InterPro" id="IPR032675">
    <property type="entry name" value="LRR_dom_sf"/>
</dbReference>
<dbReference type="GO" id="GO:0006952">
    <property type="term" value="P:defense response"/>
    <property type="evidence" value="ECO:0007669"/>
    <property type="project" value="UniProtKB-KW"/>
</dbReference>
<keyword evidence="2" id="KW-0328">Glycosyltransferase</keyword>
<feature type="domain" description="Disease resistance N-terminal" evidence="7">
    <location>
        <begin position="37"/>
        <end position="98"/>
    </location>
</feature>
<dbReference type="SUPFAM" id="SSF52058">
    <property type="entry name" value="L domain-like"/>
    <property type="match status" value="2"/>
</dbReference>
<dbReference type="InterPro" id="IPR041118">
    <property type="entry name" value="Rx_N"/>
</dbReference>
<evidence type="ECO:0000256" key="4">
    <source>
        <dbReference type="ARBA" id="ARBA00022737"/>
    </source>
</evidence>
<dbReference type="Proteomes" id="UP000289738">
    <property type="component" value="Chromosome B02"/>
</dbReference>
<dbReference type="GO" id="GO:0000166">
    <property type="term" value="F:nucleotide binding"/>
    <property type="evidence" value="ECO:0007669"/>
    <property type="project" value="UniProtKB-KW"/>
</dbReference>
<dbReference type="GO" id="GO:0035251">
    <property type="term" value="F:UDP-glucosyltransferase activity"/>
    <property type="evidence" value="ECO:0007669"/>
    <property type="project" value="InterPro"/>
</dbReference>
<name>A0A445ABV9_ARAHY</name>
<evidence type="ECO:0000259" key="8">
    <source>
        <dbReference type="Pfam" id="PF25019"/>
    </source>
</evidence>
<dbReference type="PANTHER" id="PTHR48049">
    <property type="entry name" value="GLYCOSYLTRANSFERASE"/>
    <property type="match status" value="1"/>
</dbReference>
<dbReference type="SUPFAM" id="SSF53756">
    <property type="entry name" value="UDP-Glycosyltransferase/glycogen phosphorylase"/>
    <property type="match status" value="1"/>
</dbReference>
<keyword evidence="6" id="KW-0611">Plant defense</keyword>
<dbReference type="PANTHER" id="PTHR48049:SF57">
    <property type="entry name" value="UDP-GLYCOSYLTRANSFERASE 91C1-LIKE"/>
    <property type="match status" value="1"/>
</dbReference>
<evidence type="ECO:0000256" key="5">
    <source>
        <dbReference type="ARBA" id="ARBA00022741"/>
    </source>
</evidence>
<organism evidence="9 10">
    <name type="scientific">Arachis hypogaea</name>
    <name type="common">Peanut</name>
    <dbReference type="NCBI Taxonomy" id="3818"/>
    <lineage>
        <taxon>Eukaryota</taxon>
        <taxon>Viridiplantae</taxon>
        <taxon>Streptophyta</taxon>
        <taxon>Embryophyta</taxon>
        <taxon>Tracheophyta</taxon>
        <taxon>Spermatophyta</taxon>
        <taxon>Magnoliopsida</taxon>
        <taxon>eudicotyledons</taxon>
        <taxon>Gunneridae</taxon>
        <taxon>Pentapetalae</taxon>
        <taxon>rosids</taxon>
        <taxon>fabids</taxon>
        <taxon>Fabales</taxon>
        <taxon>Fabaceae</taxon>
        <taxon>Papilionoideae</taxon>
        <taxon>50 kb inversion clade</taxon>
        <taxon>dalbergioids sensu lato</taxon>
        <taxon>Dalbergieae</taxon>
        <taxon>Pterocarpus clade</taxon>
        <taxon>Arachis</taxon>
    </lineage>
</organism>
<keyword evidence="3" id="KW-0808">Transferase</keyword>
<evidence type="ECO:0000256" key="1">
    <source>
        <dbReference type="ARBA" id="ARBA00009995"/>
    </source>
</evidence>
<dbReference type="CDD" id="cd03784">
    <property type="entry name" value="GT1_Gtf-like"/>
    <property type="match status" value="1"/>
</dbReference>
<evidence type="ECO:0000313" key="9">
    <source>
        <dbReference type="EMBL" id="RYR23858.1"/>
    </source>
</evidence>
<keyword evidence="5" id="KW-0547">Nucleotide-binding</keyword>
<dbReference type="Gene3D" id="3.40.50.2000">
    <property type="entry name" value="Glycogen Phosphorylase B"/>
    <property type="match status" value="2"/>
</dbReference>
<comment type="caution">
    <text evidence="9">The sequence shown here is derived from an EMBL/GenBank/DDBJ whole genome shotgun (WGS) entry which is preliminary data.</text>
</comment>
<reference evidence="9 10" key="1">
    <citation type="submission" date="2019-01" db="EMBL/GenBank/DDBJ databases">
        <title>Sequencing of cultivated peanut Arachis hypogaea provides insights into genome evolution and oil improvement.</title>
        <authorList>
            <person name="Chen X."/>
        </authorList>
    </citation>
    <scope>NUCLEOTIDE SEQUENCE [LARGE SCALE GENOMIC DNA]</scope>
    <source>
        <strain evidence="10">cv. Fuhuasheng</strain>
        <tissue evidence="9">Leaves</tissue>
    </source>
</reference>
<dbReference type="Pfam" id="PF00201">
    <property type="entry name" value="UDPGT"/>
    <property type="match status" value="1"/>
</dbReference>